<dbReference type="NCBIfam" id="NF006960">
    <property type="entry name" value="PRK09437.1"/>
    <property type="match status" value="1"/>
</dbReference>
<comment type="similarity">
    <text evidence="9">Belongs to the peroxiredoxin family. BCP/PrxQ subfamily.</text>
</comment>
<comment type="function">
    <text evidence="1">Thiol-specific peroxidase that catalyzes the reduction of hydrogen peroxide and organic hydroperoxides to water and alcohols, respectively. Plays a role in cell protection against oxidative stress by detoxifying peroxides and as sensor of hydrogen peroxide-mediated signaling events.</text>
</comment>
<accession>A0ABP5MBA0</accession>
<name>A0ABP5MBA0_9MICO</name>
<evidence type="ECO:0000256" key="6">
    <source>
        <dbReference type="ARBA" id="ARBA00023157"/>
    </source>
</evidence>
<dbReference type="EMBL" id="BAAAQT010000005">
    <property type="protein sequence ID" value="GAA2171842.1"/>
    <property type="molecule type" value="Genomic_DNA"/>
</dbReference>
<evidence type="ECO:0000256" key="1">
    <source>
        <dbReference type="ARBA" id="ARBA00003330"/>
    </source>
</evidence>
<evidence type="ECO:0000256" key="7">
    <source>
        <dbReference type="ARBA" id="ARBA00023284"/>
    </source>
</evidence>
<dbReference type="Proteomes" id="UP001501599">
    <property type="component" value="Unassembled WGS sequence"/>
</dbReference>
<evidence type="ECO:0000256" key="10">
    <source>
        <dbReference type="ARBA" id="ARBA00041373"/>
    </source>
</evidence>
<evidence type="ECO:0000259" key="12">
    <source>
        <dbReference type="PROSITE" id="PS51352"/>
    </source>
</evidence>
<dbReference type="SUPFAM" id="SSF52833">
    <property type="entry name" value="Thioredoxin-like"/>
    <property type="match status" value="1"/>
</dbReference>
<keyword evidence="4" id="KW-0049">Antioxidant</keyword>
<dbReference type="Gene3D" id="3.40.30.10">
    <property type="entry name" value="Glutaredoxin"/>
    <property type="match status" value="1"/>
</dbReference>
<sequence>MPLAVGDLAPDFALPAHDGSTVRLSDLRGQRVILWFYPEAMSPGCTQQACGFRDAIEPLAAEGLTVLGISRDGVERLARFVERDAIPFPLLSDADLQVHLAYDTFGEKQLYGRTVQGVRRTTLVVGADGRIEHAFYNTKAKGHVDMLRKRLGFAAA</sequence>
<evidence type="ECO:0000256" key="11">
    <source>
        <dbReference type="ARBA" id="ARBA00049091"/>
    </source>
</evidence>
<keyword evidence="7" id="KW-0676">Redox-active center</keyword>
<evidence type="ECO:0000313" key="14">
    <source>
        <dbReference type="Proteomes" id="UP001501599"/>
    </source>
</evidence>
<dbReference type="InterPro" id="IPR036249">
    <property type="entry name" value="Thioredoxin-like_sf"/>
</dbReference>
<dbReference type="EC" id="1.11.1.24" evidence="2"/>
<evidence type="ECO:0000313" key="13">
    <source>
        <dbReference type="EMBL" id="GAA2171842.1"/>
    </source>
</evidence>
<feature type="domain" description="Thioredoxin" evidence="12">
    <location>
        <begin position="3"/>
        <end position="156"/>
    </location>
</feature>
<dbReference type="Pfam" id="PF00578">
    <property type="entry name" value="AhpC-TSA"/>
    <property type="match status" value="1"/>
</dbReference>
<organism evidence="13 14">
    <name type="scientific">Agrococcus versicolor</name>
    <dbReference type="NCBI Taxonomy" id="501482"/>
    <lineage>
        <taxon>Bacteria</taxon>
        <taxon>Bacillati</taxon>
        <taxon>Actinomycetota</taxon>
        <taxon>Actinomycetes</taxon>
        <taxon>Micrococcales</taxon>
        <taxon>Microbacteriaceae</taxon>
        <taxon>Agrococcus</taxon>
    </lineage>
</organism>
<comment type="caution">
    <text evidence="13">The sequence shown here is derived from an EMBL/GenBank/DDBJ whole genome shotgun (WGS) entry which is preliminary data.</text>
</comment>
<dbReference type="PANTHER" id="PTHR42801">
    <property type="entry name" value="THIOREDOXIN-DEPENDENT PEROXIDE REDUCTASE"/>
    <property type="match status" value="1"/>
</dbReference>
<evidence type="ECO:0000256" key="8">
    <source>
        <dbReference type="ARBA" id="ARBA00032824"/>
    </source>
</evidence>
<evidence type="ECO:0000256" key="5">
    <source>
        <dbReference type="ARBA" id="ARBA00023002"/>
    </source>
</evidence>
<dbReference type="RefSeq" id="WP_344340463.1">
    <property type="nucleotide sequence ID" value="NZ_BAAAQT010000005.1"/>
</dbReference>
<evidence type="ECO:0000256" key="4">
    <source>
        <dbReference type="ARBA" id="ARBA00022862"/>
    </source>
</evidence>
<comment type="catalytic activity">
    <reaction evidence="11">
        <text>a hydroperoxide + [thioredoxin]-dithiol = an alcohol + [thioredoxin]-disulfide + H2O</text>
        <dbReference type="Rhea" id="RHEA:62620"/>
        <dbReference type="Rhea" id="RHEA-COMP:10698"/>
        <dbReference type="Rhea" id="RHEA-COMP:10700"/>
        <dbReference type="ChEBI" id="CHEBI:15377"/>
        <dbReference type="ChEBI" id="CHEBI:29950"/>
        <dbReference type="ChEBI" id="CHEBI:30879"/>
        <dbReference type="ChEBI" id="CHEBI:35924"/>
        <dbReference type="ChEBI" id="CHEBI:50058"/>
        <dbReference type="EC" id="1.11.1.24"/>
    </reaction>
</comment>
<keyword evidence="5" id="KW-0560">Oxidoreductase</keyword>
<dbReference type="InterPro" id="IPR000866">
    <property type="entry name" value="AhpC/TSA"/>
</dbReference>
<protein>
    <recommendedName>
        <fullName evidence="2">thioredoxin-dependent peroxiredoxin</fullName>
        <ecNumber evidence="2">1.11.1.24</ecNumber>
    </recommendedName>
    <alternativeName>
        <fullName evidence="10">Bacterioferritin comigratory protein</fullName>
    </alternativeName>
    <alternativeName>
        <fullName evidence="8">Thioredoxin peroxidase</fullName>
    </alternativeName>
</protein>
<keyword evidence="14" id="KW-1185">Reference proteome</keyword>
<dbReference type="CDD" id="cd03017">
    <property type="entry name" value="PRX_BCP"/>
    <property type="match status" value="1"/>
</dbReference>
<keyword evidence="6" id="KW-1015">Disulfide bond</keyword>
<dbReference type="PANTHER" id="PTHR42801:SF4">
    <property type="entry name" value="AHPC_TSA FAMILY PROTEIN"/>
    <property type="match status" value="1"/>
</dbReference>
<proteinExistence type="inferred from homology"/>
<gene>
    <name evidence="13" type="primary">bcp</name>
    <name evidence="13" type="ORF">GCM10009846_07400</name>
</gene>
<dbReference type="GO" id="GO:0004601">
    <property type="term" value="F:peroxidase activity"/>
    <property type="evidence" value="ECO:0007669"/>
    <property type="project" value="UniProtKB-KW"/>
</dbReference>
<dbReference type="InterPro" id="IPR013766">
    <property type="entry name" value="Thioredoxin_domain"/>
</dbReference>
<evidence type="ECO:0000256" key="3">
    <source>
        <dbReference type="ARBA" id="ARBA00022559"/>
    </source>
</evidence>
<evidence type="ECO:0000256" key="9">
    <source>
        <dbReference type="ARBA" id="ARBA00038489"/>
    </source>
</evidence>
<dbReference type="InterPro" id="IPR050924">
    <property type="entry name" value="Peroxiredoxin_BCP/PrxQ"/>
</dbReference>
<keyword evidence="3 13" id="KW-0575">Peroxidase</keyword>
<reference evidence="14" key="1">
    <citation type="journal article" date="2019" name="Int. J. Syst. Evol. Microbiol.">
        <title>The Global Catalogue of Microorganisms (GCM) 10K type strain sequencing project: providing services to taxonomists for standard genome sequencing and annotation.</title>
        <authorList>
            <consortium name="The Broad Institute Genomics Platform"/>
            <consortium name="The Broad Institute Genome Sequencing Center for Infectious Disease"/>
            <person name="Wu L."/>
            <person name="Ma J."/>
        </authorList>
    </citation>
    <scope>NUCLEOTIDE SEQUENCE [LARGE SCALE GENOMIC DNA]</scope>
    <source>
        <strain evidence="14">JCM 16026</strain>
    </source>
</reference>
<evidence type="ECO:0000256" key="2">
    <source>
        <dbReference type="ARBA" id="ARBA00013017"/>
    </source>
</evidence>
<dbReference type="PROSITE" id="PS51352">
    <property type="entry name" value="THIOREDOXIN_2"/>
    <property type="match status" value="1"/>
</dbReference>